<comment type="similarity">
    <text evidence="1">Belongs to the NmrA-type oxidoreductase family. Isoflavone reductase subfamily.</text>
</comment>
<dbReference type="InterPro" id="IPR016040">
    <property type="entry name" value="NAD(P)-bd_dom"/>
</dbReference>
<dbReference type="EMBL" id="JAPQKQ010000002">
    <property type="protein sequence ID" value="KAJ5207902.1"/>
    <property type="molecule type" value="Genomic_DNA"/>
</dbReference>
<dbReference type="OrthoDB" id="419598at2759"/>
<dbReference type="Pfam" id="PF13460">
    <property type="entry name" value="NAD_binding_10"/>
    <property type="match status" value="1"/>
</dbReference>
<dbReference type="InterPro" id="IPR036291">
    <property type="entry name" value="NAD(P)-bd_dom_sf"/>
</dbReference>
<reference evidence="5" key="2">
    <citation type="journal article" date="2023" name="IMA Fungus">
        <title>Comparative genomic study of the Penicillium genus elucidates a diverse pangenome and 15 lateral gene transfer events.</title>
        <authorList>
            <person name="Petersen C."/>
            <person name="Sorensen T."/>
            <person name="Nielsen M.R."/>
            <person name="Sondergaard T.E."/>
            <person name="Sorensen J.L."/>
            <person name="Fitzpatrick D.A."/>
            <person name="Frisvad J.C."/>
            <person name="Nielsen K.L."/>
        </authorList>
    </citation>
    <scope>NUCLEOTIDE SEQUENCE</scope>
    <source>
        <strain evidence="5">IBT 20477</strain>
    </source>
</reference>
<gene>
    <name evidence="5" type="ORF">N7449_002281</name>
</gene>
<organism evidence="5 6">
    <name type="scientific">Penicillium cf. viridicatum</name>
    <dbReference type="NCBI Taxonomy" id="2972119"/>
    <lineage>
        <taxon>Eukaryota</taxon>
        <taxon>Fungi</taxon>
        <taxon>Dikarya</taxon>
        <taxon>Ascomycota</taxon>
        <taxon>Pezizomycotina</taxon>
        <taxon>Eurotiomycetes</taxon>
        <taxon>Eurotiomycetidae</taxon>
        <taxon>Eurotiales</taxon>
        <taxon>Aspergillaceae</taxon>
        <taxon>Penicillium</taxon>
    </lineage>
</organism>
<proteinExistence type="inferred from homology"/>
<feature type="domain" description="NAD(P)-binding" evidence="4">
    <location>
        <begin position="10"/>
        <end position="106"/>
    </location>
</feature>
<dbReference type="PANTHER" id="PTHR47706:SF9">
    <property type="entry name" value="NMRA-LIKE DOMAIN-CONTAINING PROTEIN-RELATED"/>
    <property type="match status" value="1"/>
</dbReference>
<reference evidence="5" key="1">
    <citation type="submission" date="2022-11" db="EMBL/GenBank/DDBJ databases">
        <authorList>
            <person name="Petersen C."/>
        </authorList>
    </citation>
    <scope>NUCLEOTIDE SEQUENCE</scope>
    <source>
        <strain evidence="5">IBT 20477</strain>
    </source>
</reference>
<dbReference type="InterPro" id="IPR051609">
    <property type="entry name" value="NmrA/Isoflavone_reductase-like"/>
</dbReference>
<comment type="caution">
    <text evidence="5">The sequence shown here is derived from an EMBL/GenBank/DDBJ whole genome shotgun (WGS) entry which is preliminary data.</text>
</comment>
<dbReference type="SUPFAM" id="SSF51735">
    <property type="entry name" value="NAD(P)-binding Rossmann-fold domains"/>
    <property type="match status" value="1"/>
</dbReference>
<evidence type="ECO:0000259" key="4">
    <source>
        <dbReference type="Pfam" id="PF13460"/>
    </source>
</evidence>
<keyword evidence="3" id="KW-0560">Oxidoreductase</keyword>
<evidence type="ECO:0000256" key="1">
    <source>
        <dbReference type="ARBA" id="ARBA00005725"/>
    </source>
</evidence>
<dbReference type="Gene3D" id="3.40.50.720">
    <property type="entry name" value="NAD(P)-binding Rossmann-like Domain"/>
    <property type="match status" value="1"/>
</dbReference>
<keyword evidence="6" id="KW-1185">Reference proteome</keyword>
<protein>
    <submittedName>
        <fullName evidence="5">NmrA-like family protein</fullName>
    </submittedName>
</protein>
<accession>A0A9W9T3A1</accession>
<dbReference type="PANTHER" id="PTHR47706">
    <property type="entry name" value="NMRA-LIKE FAMILY PROTEIN"/>
    <property type="match status" value="1"/>
</dbReference>
<dbReference type="GO" id="GO:0016491">
    <property type="term" value="F:oxidoreductase activity"/>
    <property type="evidence" value="ECO:0007669"/>
    <property type="project" value="UniProtKB-KW"/>
</dbReference>
<name>A0A9W9T3A1_9EURO</name>
<keyword evidence="2" id="KW-0521">NADP</keyword>
<dbReference type="Proteomes" id="UP001150942">
    <property type="component" value="Unassembled WGS sequence"/>
</dbReference>
<dbReference type="AlphaFoldDB" id="A0A9W9T3A1"/>
<sequence>MTKLVVTVAGASGNLGIRILEQLLSHPFVQVRGFARSPDKIPAQIRRHERLTIIDGGALDAEKAKEAVEGASVVICVYQGFEEVVVGGQKILIDACEAAGVDRYFAGTFTLDFRKLQLGQLERTDCTIKVAQYLETKNIRAVHVLIGAFVETWLGYMDIWDPEKTKFAFWGTGDEPWDFTTYDDTASLTVAAALDPNAVVRGDRKSTREIAEIYEKVYKRRPSLESRGSLQELWDYMHAAKEKHAGNKWAYMNWFVTISRSLGRADGFRFYQYHILTGQAIFDGPINNGRYPNIRTTDIEQFFRQNDISDDRHRQMP</sequence>
<evidence type="ECO:0000313" key="5">
    <source>
        <dbReference type="EMBL" id="KAJ5207902.1"/>
    </source>
</evidence>
<evidence type="ECO:0000256" key="3">
    <source>
        <dbReference type="ARBA" id="ARBA00023002"/>
    </source>
</evidence>
<evidence type="ECO:0000256" key="2">
    <source>
        <dbReference type="ARBA" id="ARBA00022857"/>
    </source>
</evidence>
<evidence type="ECO:0000313" key="6">
    <source>
        <dbReference type="Proteomes" id="UP001150942"/>
    </source>
</evidence>